<evidence type="ECO:0000313" key="2">
    <source>
        <dbReference type="EMBL" id="MQN12758.1"/>
    </source>
</evidence>
<evidence type="ECO:0008006" key="4">
    <source>
        <dbReference type="Google" id="ProtNLM"/>
    </source>
</evidence>
<dbReference type="RefSeq" id="WP_153128534.1">
    <property type="nucleotide sequence ID" value="NZ_VZCW01000210.1"/>
</dbReference>
<evidence type="ECO:0000256" key="1">
    <source>
        <dbReference type="SAM" id="SignalP"/>
    </source>
</evidence>
<reference evidence="3" key="1">
    <citation type="submission" date="2019-09" db="EMBL/GenBank/DDBJ databases">
        <title>Distinct polysaccharide growth profiles of human intestinal Prevotella copri isolates.</title>
        <authorList>
            <person name="Fehlner-Peach H."/>
            <person name="Magnabosco C."/>
            <person name="Raghavan V."/>
            <person name="Scher J.U."/>
            <person name="Tett A."/>
            <person name="Cox L.M."/>
            <person name="Gottsegen C."/>
            <person name="Watters A."/>
            <person name="Wiltshire- Gordon J.D."/>
            <person name="Segata N."/>
            <person name="Bonneau R."/>
            <person name="Littman D.R."/>
        </authorList>
    </citation>
    <scope>NUCLEOTIDE SEQUENCE [LARGE SCALE GENOMIC DNA]</scope>
    <source>
        <strain evidence="3">iAQ1179</strain>
    </source>
</reference>
<name>A0AA90UF77_9BACT</name>
<dbReference type="Proteomes" id="UP000442105">
    <property type="component" value="Unassembled WGS sequence"/>
</dbReference>
<dbReference type="EMBL" id="VZCW01000210">
    <property type="protein sequence ID" value="MQN12758.1"/>
    <property type="molecule type" value="Genomic_DNA"/>
</dbReference>
<keyword evidence="1" id="KW-0732">Signal</keyword>
<comment type="caution">
    <text evidence="2">The sequence shown here is derived from an EMBL/GenBank/DDBJ whole genome shotgun (WGS) entry which is preliminary data.</text>
</comment>
<organism evidence="2 3">
    <name type="scientific">Segatella copri</name>
    <dbReference type="NCBI Taxonomy" id="165179"/>
    <lineage>
        <taxon>Bacteria</taxon>
        <taxon>Pseudomonadati</taxon>
        <taxon>Bacteroidota</taxon>
        <taxon>Bacteroidia</taxon>
        <taxon>Bacteroidales</taxon>
        <taxon>Prevotellaceae</taxon>
        <taxon>Segatella</taxon>
    </lineage>
</organism>
<dbReference type="AlphaFoldDB" id="A0AA90UF77"/>
<feature type="signal peptide" evidence="1">
    <location>
        <begin position="1"/>
        <end position="22"/>
    </location>
</feature>
<gene>
    <name evidence="2" type="ORF">F7D95_07980</name>
</gene>
<sequence length="621" mass="69715">MKKIKTYIGIMAALLTMLTACSDSMVDNGVPSKNETGTYQAHFTISVPNYSKVESRVANFATEGIASANDMKLLCFDKDGYFLGLAKELNIESVGTNDIKADGGSDQKNISATIPTGTARIHIMANATAKNTVTTDNQPIDFSKSAEWIGRHENNLMTSFDNKINNQQHDKMVYWGYVKKNTPEEMTDFLTKEVVKNNVIHLLRNRAKIEVKWEDPNIKNIRYALGNVMQHGTVAPFKREQAKSTFPETNMLTNAAAWKTECTYITPSLDQTRWPSEGEKFSVGDEEMWPNTNNLPMQYTFEQENSLEKPLKVILEVTYENEETKWFQVLLQNEGVQIPVKRNHLYRINIKKLGKNLGYENPSMAYDDTPANNPWITVEDIIQEISDGTYTMNIVDGTYQMVTQESANSEQVINFEYNGEATQTAADFDVSWTENKNFTKLEGGKLPEPTVQYNATTGKGTITYKIGEISAGECKTATIKLVDKKHGLTRNIHLYSISNVDFKFPSTFTMGKAVTSEAKLTFTIPSYYPKELLPIEIEIASNDVNPIGSDVKVASTAEVDEGKGWNCWFVTKYENPSAIGASQTITMKNVRAVTGTKGTFYIKAKHYNGNKPWTVTINYQN</sequence>
<dbReference type="PROSITE" id="PS51257">
    <property type="entry name" value="PROKAR_LIPOPROTEIN"/>
    <property type="match status" value="1"/>
</dbReference>
<feature type="chain" id="PRO_5041721218" description="DUF4906 domain-containing protein" evidence="1">
    <location>
        <begin position="23"/>
        <end position="621"/>
    </location>
</feature>
<accession>A0AA90UF77</accession>
<protein>
    <recommendedName>
        <fullName evidence="4">DUF4906 domain-containing protein</fullName>
    </recommendedName>
</protein>
<evidence type="ECO:0000313" key="3">
    <source>
        <dbReference type="Proteomes" id="UP000442105"/>
    </source>
</evidence>
<proteinExistence type="predicted"/>